<dbReference type="InterPro" id="IPR036728">
    <property type="entry name" value="PBP_GOBP_sf"/>
</dbReference>
<protein>
    <submittedName>
        <fullName evidence="2">OBP8</fullName>
    </submittedName>
</protein>
<dbReference type="SUPFAM" id="SSF47565">
    <property type="entry name" value="Insect pheromone/odorant-binding proteins"/>
    <property type="match status" value="1"/>
</dbReference>
<evidence type="ECO:0000256" key="1">
    <source>
        <dbReference type="SAM" id="Phobius"/>
    </source>
</evidence>
<dbReference type="CDD" id="cd23992">
    <property type="entry name" value="PBP_GOBP"/>
    <property type="match status" value="1"/>
</dbReference>
<organism evidence="2">
    <name type="scientific">Solenopsis invicta</name>
    <name type="common">Red imported fire ant</name>
    <name type="synonym">Solenopsis wagneri</name>
    <dbReference type="NCBI Taxonomy" id="13686"/>
    <lineage>
        <taxon>Eukaryota</taxon>
        <taxon>Metazoa</taxon>
        <taxon>Ecdysozoa</taxon>
        <taxon>Arthropoda</taxon>
        <taxon>Hexapoda</taxon>
        <taxon>Insecta</taxon>
        <taxon>Pterygota</taxon>
        <taxon>Neoptera</taxon>
        <taxon>Endopterygota</taxon>
        <taxon>Hymenoptera</taxon>
        <taxon>Apocrita</taxon>
        <taxon>Aculeata</taxon>
        <taxon>Formicoidea</taxon>
        <taxon>Formicidae</taxon>
        <taxon>Myrmicinae</taxon>
        <taxon>Solenopsis</taxon>
    </lineage>
</organism>
<keyword evidence="1" id="KW-1133">Transmembrane helix</keyword>
<evidence type="ECO:0000313" key="2">
    <source>
        <dbReference type="EMBL" id="ADX94404.1"/>
    </source>
</evidence>
<dbReference type="SMR" id="F1DI87"/>
<dbReference type="GO" id="GO:0005549">
    <property type="term" value="F:odorant binding"/>
    <property type="evidence" value="ECO:0007669"/>
    <property type="project" value="InterPro"/>
</dbReference>
<name>F1DI87_SOLIN</name>
<dbReference type="EMBL" id="HQ853356">
    <property type="protein sequence ID" value="ADX94404.1"/>
    <property type="molecule type" value="mRNA"/>
</dbReference>
<dbReference type="Gene3D" id="1.10.238.20">
    <property type="entry name" value="Pheromone/general odorant binding protein domain"/>
    <property type="match status" value="1"/>
</dbReference>
<sequence>MHHSASTHAIAIFMSVIYILFVVVIITRFKETYLSENSPFTEKETEKLRGYRTLCMNKYDVDTTIIKKAKEMENIIDYIDERLVSYVICLYKNWGIINADGHIDWKVTLSMLPGVPQKVFNEIYSACNRTTGTDYERGYELFKCFLQNEVDLL</sequence>
<keyword evidence="1" id="KW-0472">Membrane</keyword>
<feature type="transmembrane region" description="Helical" evidence="1">
    <location>
        <begin position="6"/>
        <end position="26"/>
    </location>
</feature>
<dbReference type="Pfam" id="PF01395">
    <property type="entry name" value="PBP_GOBP"/>
    <property type="match status" value="1"/>
</dbReference>
<reference evidence="2" key="1">
    <citation type="journal article" date="2011" name="PLoS ONE">
        <title>Odorant Binding Proteins of the Red Imported Fire Ant, Solenopsis invicta: An Example of the Problems Facing the Analysis of Widely Divergent Proteins.</title>
        <authorList>
            <person name="Gotzek D."/>
            <person name="Robertson H.M."/>
            <person name="Wurm Y."/>
            <person name="Shoemaker D."/>
        </authorList>
    </citation>
    <scope>NUCLEOTIDE SEQUENCE</scope>
</reference>
<dbReference type="SMART" id="SM00708">
    <property type="entry name" value="PhBP"/>
    <property type="match status" value="1"/>
</dbReference>
<dbReference type="AlphaFoldDB" id="F1DI87"/>
<feature type="non-terminal residue" evidence="2">
    <location>
        <position position="153"/>
    </location>
</feature>
<dbReference type="GeneID" id="105203183"/>
<dbReference type="InterPro" id="IPR006170">
    <property type="entry name" value="PBP/GOBP"/>
</dbReference>
<dbReference type="RefSeq" id="XP_039302455.1">
    <property type="nucleotide sequence ID" value="XM_039446521.1"/>
</dbReference>
<proteinExistence type="evidence at transcript level"/>
<keyword evidence="1" id="KW-0812">Transmembrane</keyword>
<accession>F1DI87</accession>